<feature type="active site" evidence="5">
    <location>
        <position position="36"/>
    </location>
</feature>
<evidence type="ECO:0000313" key="9">
    <source>
        <dbReference type="Proteomes" id="UP001254075"/>
    </source>
</evidence>
<reference evidence="8" key="1">
    <citation type="submission" date="2023-08" db="EMBL/GenBank/DDBJ databases">
        <authorList>
            <person name="Page C.A."/>
            <person name="Perez-Diaz I.M."/>
        </authorList>
    </citation>
    <scope>NUCLEOTIDE SEQUENCE</scope>
    <source>
        <strain evidence="8">3.8.38</strain>
    </source>
</reference>
<evidence type="ECO:0000256" key="2">
    <source>
        <dbReference type="ARBA" id="ARBA00012150"/>
    </source>
</evidence>
<evidence type="ECO:0000256" key="6">
    <source>
        <dbReference type="RuleBase" id="RU004168"/>
    </source>
</evidence>
<dbReference type="Gene3D" id="3.30.70.100">
    <property type="match status" value="1"/>
</dbReference>
<dbReference type="PANTHER" id="PTHR47268">
    <property type="entry name" value="ACYLPHOSPHATASE"/>
    <property type="match status" value="1"/>
</dbReference>
<dbReference type="EC" id="3.6.1.7" evidence="2 5"/>
<dbReference type="SUPFAM" id="SSF54975">
    <property type="entry name" value="Acylphosphatase/BLUF domain-like"/>
    <property type="match status" value="1"/>
</dbReference>
<evidence type="ECO:0000256" key="3">
    <source>
        <dbReference type="ARBA" id="ARBA00015991"/>
    </source>
</evidence>
<dbReference type="PROSITE" id="PS51160">
    <property type="entry name" value="ACYLPHOSPHATASE_3"/>
    <property type="match status" value="1"/>
</dbReference>
<dbReference type="PANTHER" id="PTHR47268:SF4">
    <property type="entry name" value="ACYLPHOSPHATASE"/>
    <property type="match status" value="1"/>
</dbReference>
<dbReference type="InterPro" id="IPR001792">
    <property type="entry name" value="Acylphosphatase-like_dom"/>
</dbReference>
<dbReference type="InterPro" id="IPR017968">
    <property type="entry name" value="Acylphosphatase_CS"/>
</dbReference>
<evidence type="ECO:0000259" key="7">
    <source>
        <dbReference type="PROSITE" id="PS51160"/>
    </source>
</evidence>
<protein>
    <recommendedName>
        <fullName evidence="3 5">acylphosphatase</fullName>
        <ecNumber evidence="2 5">3.6.1.7</ecNumber>
    </recommendedName>
</protein>
<organism evidence="8 9">
    <name type="scientific">Levilactobacillus namurensis</name>
    <dbReference type="NCBI Taxonomy" id="380393"/>
    <lineage>
        <taxon>Bacteria</taxon>
        <taxon>Bacillati</taxon>
        <taxon>Bacillota</taxon>
        <taxon>Bacilli</taxon>
        <taxon>Lactobacillales</taxon>
        <taxon>Lactobacillaceae</taxon>
        <taxon>Levilactobacillus</taxon>
    </lineage>
</organism>
<dbReference type="InterPro" id="IPR036046">
    <property type="entry name" value="Acylphosphatase-like_dom_sf"/>
</dbReference>
<dbReference type="PROSITE" id="PS00150">
    <property type="entry name" value="ACYLPHOSPHATASE_1"/>
    <property type="match status" value="1"/>
</dbReference>
<proteinExistence type="inferred from homology"/>
<evidence type="ECO:0000256" key="1">
    <source>
        <dbReference type="ARBA" id="ARBA00005614"/>
    </source>
</evidence>
<name>A0AAW8W2H1_9LACO</name>
<comment type="caution">
    <text evidence="8">The sequence shown here is derived from an EMBL/GenBank/DDBJ whole genome shotgun (WGS) entry which is preliminary data.</text>
</comment>
<dbReference type="GO" id="GO:0003998">
    <property type="term" value="F:acylphosphatase activity"/>
    <property type="evidence" value="ECO:0007669"/>
    <property type="project" value="UniProtKB-EC"/>
</dbReference>
<dbReference type="RefSeq" id="WP_107739802.1">
    <property type="nucleotide sequence ID" value="NZ_JAVLAM010000001.1"/>
</dbReference>
<dbReference type="InterPro" id="IPR020456">
    <property type="entry name" value="Acylphosphatase"/>
</dbReference>
<sequence>MLTRHFLVSGRVQGVGFRWATVQLARDLHLTGTVQNLETGQVAIVASGSAEVLDLFAHRLYHVNAWARVTDLVQTELPAQHFADFQIII</sequence>
<dbReference type="AlphaFoldDB" id="A0AAW8W2H1"/>
<dbReference type="Pfam" id="PF00708">
    <property type="entry name" value="Acylphosphatase"/>
    <property type="match status" value="1"/>
</dbReference>
<gene>
    <name evidence="8" type="ORF">RI532_07430</name>
</gene>
<evidence type="ECO:0000313" key="8">
    <source>
        <dbReference type="EMBL" id="MDT7014236.1"/>
    </source>
</evidence>
<accession>A0AAW8W2H1</accession>
<dbReference type="Proteomes" id="UP001254075">
    <property type="component" value="Unassembled WGS sequence"/>
</dbReference>
<comment type="similarity">
    <text evidence="1 6">Belongs to the acylphosphatase family.</text>
</comment>
<comment type="catalytic activity">
    <reaction evidence="4 5">
        <text>an acyl phosphate + H2O = a carboxylate + phosphate + H(+)</text>
        <dbReference type="Rhea" id="RHEA:14965"/>
        <dbReference type="ChEBI" id="CHEBI:15377"/>
        <dbReference type="ChEBI" id="CHEBI:15378"/>
        <dbReference type="ChEBI" id="CHEBI:29067"/>
        <dbReference type="ChEBI" id="CHEBI:43474"/>
        <dbReference type="ChEBI" id="CHEBI:59918"/>
        <dbReference type="EC" id="3.6.1.7"/>
    </reaction>
</comment>
<feature type="domain" description="Acylphosphatase-like" evidence="7">
    <location>
        <begin position="3"/>
        <end position="89"/>
    </location>
</feature>
<evidence type="ECO:0000256" key="4">
    <source>
        <dbReference type="ARBA" id="ARBA00047645"/>
    </source>
</evidence>
<feature type="active site" evidence="5">
    <location>
        <position position="18"/>
    </location>
</feature>
<evidence type="ECO:0000256" key="5">
    <source>
        <dbReference type="PROSITE-ProRule" id="PRU00520"/>
    </source>
</evidence>
<dbReference type="EMBL" id="JAVLAM010000001">
    <property type="protein sequence ID" value="MDT7014236.1"/>
    <property type="molecule type" value="Genomic_DNA"/>
</dbReference>
<keyword evidence="5" id="KW-0378">Hydrolase</keyword>